<feature type="transmembrane region" description="Helical" evidence="6">
    <location>
        <begin position="397"/>
        <end position="418"/>
    </location>
</feature>
<evidence type="ECO:0000313" key="8">
    <source>
        <dbReference type="EMBL" id="ROO87038.1"/>
    </source>
</evidence>
<dbReference type="InterPro" id="IPR036259">
    <property type="entry name" value="MFS_trans_sf"/>
</dbReference>
<proteinExistence type="predicted"/>
<sequence length="518" mass="52445">MDAARIHSRRWLILSVLSLCLVISGLDALVIAMAVPKIQMDLGATVGEMQWSVDAYTLAFGGLLLLAGTLGDRYGHKLMLVGGLVLILAFSVAAAFAGGPGTLIAFRAGMGIGSAMVMPATLAIIKHVFPPEEQAKAIGVWSGAAGIGIPLGPVVGGLLLDHYWWGSIFLINIPVVAIALLGAVLLIPSWRSAKVIKLDLVGAFLSVAGLVTLVYGLIEASSRGWGSGATLASLLGGAVLLGAFITWEARSANPMLPLSLFANRRFSGSAAALACQAFALFGSLFVLTQYFQIARAHDPLASGVRILAICTLIISSPLAPSLVKIIGDKLTIIVGMVLIGVGAFALSTAAVDAETTVLISLAVMGFGIGLSIPPSVDGILANAPDHQAGTASAVNDTALQVGGAIGVAVLGTAMTSAYQNALPSLDGLSEADRSAVQDSLGSALAATARLGGDAARIAAEATEAFGSGLQAAAITSGCVALVGAAVTAFLMPRGLKEPAKPHAAPDPVPQEKPLGVTD</sequence>
<feature type="transmembrane region" description="Helical" evidence="6">
    <location>
        <begin position="330"/>
        <end position="351"/>
    </location>
</feature>
<keyword evidence="4 6" id="KW-0472">Membrane</keyword>
<protein>
    <submittedName>
        <fullName evidence="8">EmrB/QacA subfamily drug resistance transporter</fullName>
    </submittedName>
</protein>
<dbReference type="Pfam" id="PF07690">
    <property type="entry name" value="MFS_1"/>
    <property type="match status" value="1"/>
</dbReference>
<evidence type="ECO:0000256" key="4">
    <source>
        <dbReference type="ARBA" id="ARBA00023136"/>
    </source>
</evidence>
<feature type="transmembrane region" description="Helical" evidence="6">
    <location>
        <begin position="357"/>
        <end position="376"/>
    </location>
</feature>
<evidence type="ECO:0000256" key="6">
    <source>
        <dbReference type="SAM" id="Phobius"/>
    </source>
</evidence>
<dbReference type="AlphaFoldDB" id="A0A3N1D1U6"/>
<feature type="region of interest" description="Disordered" evidence="5">
    <location>
        <begin position="496"/>
        <end position="518"/>
    </location>
</feature>
<feature type="transmembrane region" description="Helical" evidence="6">
    <location>
        <begin position="268"/>
        <end position="291"/>
    </location>
</feature>
<dbReference type="OrthoDB" id="9781469at2"/>
<dbReference type="Proteomes" id="UP000272400">
    <property type="component" value="Unassembled WGS sequence"/>
</dbReference>
<evidence type="ECO:0000256" key="5">
    <source>
        <dbReference type="SAM" id="MobiDB-lite"/>
    </source>
</evidence>
<feature type="transmembrane region" description="Helical" evidence="6">
    <location>
        <begin position="471"/>
        <end position="491"/>
    </location>
</feature>
<dbReference type="SUPFAM" id="SSF103473">
    <property type="entry name" value="MFS general substrate transporter"/>
    <property type="match status" value="1"/>
</dbReference>
<comment type="caution">
    <text evidence="8">The sequence shown here is derived from an EMBL/GenBank/DDBJ whole genome shotgun (WGS) entry which is preliminary data.</text>
</comment>
<feature type="transmembrane region" description="Helical" evidence="6">
    <location>
        <begin position="137"/>
        <end position="158"/>
    </location>
</feature>
<feature type="transmembrane region" description="Helical" evidence="6">
    <location>
        <begin position="164"/>
        <end position="186"/>
    </location>
</feature>
<gene>
    <name evidence="8" type="ORF">EDD29_4627</name>
</gene>
<reference evidence="8 9" key="1">
    <citation type="submission" date="2018-11" db="EMBL/GenBank/DDBJ databases">
        <title>Sequencing the genomes of 1000 actinobacteria strains.</title>
        <authorList>
            <person name="Klenk H.-P."/>
        </authorList>
    </citation>
    <scope>NUCLEOTIDE SEQUENCE [LARGE SCALE GENOMIC DNA]</scope>
    <source>
        <strain evidence="8 9">DSM 44254</strain>
    </source>
</reference>
<evidence type="ECO:0000256" key="2">
    <source>
        <dbReference type="ARBA" id="ARBA00022692"/>
    </source>
</evidence>
<dbReference type="Gene3D" id="1.20.1720.10">
    <property type="entry name" value="Multidrug resistance protein D"/>
    <property type="match status" value="1"/>
</dbReference>
<comment type="subcellular location">
    <subcellularLocation>
        <location evidence="1">Cell membrane</location>
        <topology evidence="1">Multi-pass membrane protein</topology>
    </subcellularLocation>
</comment>
<evidence type="ECO:0000259" key="7">
    <source>
        <dbReference type="PROSITE" id="PS50850"/>
    </source>
</evidence>
<evidence type="ECO:0000313" key="9">
    <source>
        <dbReference type="Proteomes" id="UP000272400"/>
    </source>
</evidence>
<dbReference type="EMBL" id="RJKE01000001">
    <property type="protein sequence ID" value="ROO87038.1"/>
    <property type="molecule type" value="Genomic_DNA"/>
</dbReference>
<evidence type="ECO:0000256" key="3">
    <source>
        <dbReference type="ARBA" id="ARBA00022989"/>
    </source>
</evidence>
<dbReference type="RefSeq" id="WP_123666377.1">
    <property type="nucleotide sequence ID" value="NZ_RJKE01000001.1"/>
</dbReference>
<feature type="transmembrane region" description="Helical" evidence="6">
    <location>
        <begin position="303"/>
        <end position="323"/>
    </location>
</feature>
<dbReference type="Gene3D" id="1.20.1250.20">
    <property type="entry name" value="MFS general substrate transporter like domains"/>
    <property type="match status" value="1"/>
</dbReference>
<dbReference type="PANTHER" id="PTHR42718:SF42">
    <property type="entry name" value="EXPORT PROTEIN"/>
    <property type="match status" value="1"/>
</dbReference>
<feature type="domain" description="Major facilitator superfamily (MFS) profile" evidence="7">
    <location>
        <begin position="13"/>
        <end position="495"/>
    </location>
</feature>
<name>A0A3N1D1U6_9ACTN</name>
<feature type="transmembrane region" description="Helical" evidence="6">
    <location>
        <begin position="55"/>
        <end position="71"/>
    </location>
</feature>
<dbReference type="InterPro" id="IPR020846">
    <property type="entry name" value="MFS_dom"/>
</dbReference>
<dbReference type="PANTHER" id="PTHR42718">
    <property type="entry name" value="MAJOR FACILITATOR SUPERFAMILY MULTIDRUG TRANSPORTER MFSC"/>
    <property type="match status" value="1"/>
</dbReference>
<evidence type="ECO:0000256" key="1">
    <source>
        <dbReference type="ARBA" id="ARBA00004651"/>
    </source>
</evidence>
<feature type="transmembrane region" description="Helical" evidence="6">
    <location>
        <begin position="12"/>
        <end position="35"/>
    </location>
</feature>
<keyword evidence="2 6" id="KW-0812">Transmembrane</keyword>
<keyword evidence="9" id="KW-1185">Reference proteome</keyword>
<accession>A0A3N1D1U6</accession>
<keyword evidence="3 6" id="KW-1133">Transmembrane helix</keyword>
<dbReference type="CDD" id="cd17321">
    <property type="entry name" value="MFS_MMR_MDR_like"/>
    <property type="match status" value="1"/>
</dbReference>
<dbReference type="InterPro" id="IPR011701">
    <property type="entry name" value="MFS"/>
</dbReference>
<feature type="transmembrane region" description="Helical" evidence="6">
    <location>
        <begin position="224"/>
        <end position="247"/>
    </location>
</feature>
<organism evidence="8 9">
    <name type="scientific">Actinocorallia herbida</name>
    <dbReference type="NCBI Taxonomy" id="58109"/>
    <lineage>
        <taxon>Bacteria</taxon>
        <taxon>Bacillati</taxon>
        <taxon>Actinomycetota</taxon>
        <taxon>Actinomycetes</taxon>
        <taxon>Streptosporangiales</taxon>
        <taxon>Thermomonosporaceae</taxon>
        <taxon>Actinocorallia</taxon>
    </lineage>
</organism>
<feature type="transmembrane region" description="Helical" evidence="6">
    <location>
        <begin position="104"/>
        <end position="125"/>
    </location>
</feature>
<dbReference type="GO" id="GO:0022857">
    <property type="term" value="F:transmembrane transporter activity"/>
    <property type="evidence" value="ECO:0007669"/>
    <property type="project" value="InterPro"/>
</dbReference>
<dbReference type="GO" id="GO:0005886">
    <property type="term" value="C:plasma membrane"/>
    <property type="evidence" value="ECO:0007669"/>
    <property type="project" value="UniProtKB-SubCell"/>
</dbReference>
<feature type="transmembrane region" description="Helical" evidence="6">
    <location>
        <begin position="198"/>
        <end position="218"/>
    </location>
</feature>
<dbReference type="PROSITE" id="PS50850">
    <property type="entry name" value="MFS"/>
    <property type="match status" value="1"/>
</dbReference>
<feature type="transmembrane region" description="Helical" evidence="6">
    <location>
        <begin position="78"/>
        <end position="98"/>
    </location>
</feature>